<dbReference type="SUPFAM" id="SSF51182">
    <property type="entry name" value="RmlC-like cupins"/>
    <property type="match status" value="1"/>
</dbReference>
<reference evidence="2 3" key="1">
    <citation type="submission" date="2018-11" db="EMBL/GenBank/DDBJ databases">
        <authorList>
            <consortium name="Pathogen Informatics"/>
        </authorList>
    </citation>
    <scope>NUCLEOTIDE SEQUENCE [LARGE SCALE GENOMIC DNA]</scope>
</reference>
<evidence type="ECO:0000313" key="3">
    <source>
        <dbReference type="Proteomes" id="UP000281553"/>
    </source>
</evidence>
<dbReference type="EMBL" id="UYRU01079909">
    <property type="protein sequence ID" value="VDN30575.1"/>
    <property type="molecule type" value="Genomic_DNA"/>
</dbReference>
<organism evidence="2 3">
    <name type="scientific">Dibothriocephalus latus</name>
    <name type="common">Fish tapeworm</name>
    <name type="synonym">Diphyllobothrium latum</name>
    <dbReference type="NCBI Taxonomy" id="60516"/>
    <lineage>
        <taxon>Eukaryota</taxon>
        <taxon>Metazoa</taxon>
        <taxon>Spiralia</taxon>
        <taxon>Lophotrochozoa</taxon>
        <taxon>Platyhelminthes</taxon>
        <taxon>Cestoda</taxon>
        <taxon>Eucestoda</taxon>
        <taxon>Diphyllobothriidea</taxon>
        <taxon>Diphyllobothriidae</taxon>
        <taxon>Dibothriocephalus</taxon>
    </lineage>
</organism>
<name>A0A3P7MLQ8_DIBLA</name>
<dbReference type="Pfam" id="PF07883">
    <property type="entry name" value="Cupin_2"/>
    <property type="match status" value="1"/>
</dbReference>
<keyword evidence="3" id="KW-1185">Reference proteome</keyword>
<sequence length="131" mass="14645">MWYVCANHKLFQLKCVLKTCPEVFNDEEARAAHSLSQHGIDIQEDVLARIPSLFQGYSCIPYTFNPGMVFGEHSHNVDKKDVVVSGELEFTMYGETVVLKDGDTLVVPKGVRHAAKVVGSRPVEFFDATKN</sequence>
<dbReference type="PANTHER" id="PTHR40112">
    <property type="entry name" value="H2HPP ISOMERASE"/>
    <property type="match status" value="1"/>
</dbReference>
<dbReference type="Proteomes" id="UP000281553">
    <property type="component" value="Unassembled WGS sequence"/>
</dbReference>
<dbReference type="InterPro" id="IPR011051">
    <property type="entry name" value="RmlC_Cupin_sf"/>
</dbReference>
<accession>A0A3P7MLQ8</accession>
<dbReference type="InterPro" id="IPR014710">
    <property type="entry name" value="RmlC-like_jellyroll"/>
</dbReference>
<dbReference type="Gene3D" id="2.60.120.10">
    <property type="entry name" value="Jelly Rolls"/>
    <property type="match status" value="1"/>
</dbReference>
<gene>
    <name evidence="2" type="ORF">DILT_LOCUS15563</name>
</gene>
<dbReference type="PANTHER" id="PTHR40112:SF1">
    <property type="entry name" value="H2HPP ISOMERASE"/>
    <property type="match status" value="1"/>
</dbReference>
<dbReference type="OrthoDB" id="1161823at2759"/>
<dbReference type="AlphaFoldDB" id="A0A3P7MLQ8"/>
<feature type="domain" description="Cupin type-2" evidence="1">
    <location>
        <begin position="63"/>
        <end position="127"/>
    </location>
</feature>
<protein>
    <recommendedName>
        <fullName evidence="1">Cupin type-2 domain-containing protein</fullName>
    </recommendedName>
</protein>
<evidence type="ECO:0000313" key="2">
    <source>
        <dbReference type="EMBL" id="VDN30575.1"/>
    </source>
</evidence>
<dbReference type="InterPro" id="IPR013096">
    <property type="entry name" value="Cupin_2"/>
</dbReference>
<dbReference type="InterPro" id="IPR052535">
    <property type="entry name" value="Bacilysin_H2HPP_isomerase"/>
</dbReference>
<proteinExistence type="predicted"/>
<evidence type="ECO:0000259" key="1">
    <source>
        <dbReference type="Pfam" id="PF07883"/>
    </source>
</evidence>